<reference evidence="10" key="2">
    <citation type="submission" date="2025-09" db="UniProtKB">
        <authorList>
            <consortium name="Ensembl"/>
        </authorList>
    </citation>
    <scope>IDENTIFICATION</scope>
</reference>
<feature type="signal peptide" evidence="7">
    <location>
        <begin position="1"/>
        <end position="23"/>
    </location>
</feature>
<dbReference type="SUPFAM" id="SSF49265">
    <property type="entry name" value="Fibronectin type III"/>
    <property type="match status" value="1"/>
</dbReference>
<keyword evidence="7" id="KW-0732">Signal</keyword>
<dbReference type="SMART" id="SM01057">
    <property type="entry name" value="Carb_anhydrase"/>
    <property type="match status" value="1"/>
</dbReference>
<reference evidence="10" key="1">
    <citation type="submission" date="2025-08" db="UniProtKB">
        <authorList>
            <consortium name="Ensembl"/>
        </authorList>
    </citation>
    <scope>IDENTIFICATION</scope>
</reference>
<dbReference type="SMART" id="SM00060">
    <property type="entry name" value="FN3"/>
    <property type="match status" value="1"/>
</dbReference>
<dbReference type="Proteomes" id="UP000694388">
    <property type="component" value="Unplaced"/>
</dbReference>
<evidence type="ECO:0000256" key="2">
    <source>
        <dbReference type="ARBA" id="ARBA00012925"/>
    </source>
</evidence>
<dbReference type="Pfam" id="PF00194">
    <property type="entry name" value="Carb_anhydrase"/>
    <property type="match status" value="1"/>
</dbReference>
<dbReference type="InterPro" id="IPR023561">
    <property type="entry name" value="Carbonic_anhydrase_a-class"/>
</dbReference>
<keyword evidence="4" id="KW-0862">Zinc</keyword>
<dbReference type="InterPro" id="IPR003961">
    <property type="entry name" value="FN3_dom"/>
</dbReference>
<feature type="domain" description="Alpha-carbonic anhydrase" evidence="9">
    <location>
        <begin position="37"/>
        <end position="322"/>
    </location>
</feature>
<dbReference type="Pfam" id="PF00041">
    <property type="entry name" value="fn3"/>
    <property type="match status" value="1"/>
</dbReference>
<evidence type="ECO:0000256" key="3">
    <source>
        <dbReference type="ARBA" id="ARBA00022723"/>
    </source>
</evidence>
<evidence type="ECO:0000259" key="8">
    <source>
        <dbReference type="PROSITE" id="PS50853"/>
    </source>
</evidence>
<dbReference type="EC" id="4.2.1.1" evidence="2"/>
<dbReference type="CDD" id="cd00326">
    <property type="entry name" value="alpha_CA"/>
    <property type="match status" value="1"/>
</dbReference>
<keyword evidence="5" id="KW-0456">Lyase</keyword>
<keyword evidence="3" id="KW-0479">Metal-binding</keyword>
<protein>
    <recommendedName>
        <fullName evidence="2">carbonic anhydrase</fullName>
        <ecNumber evidence="2">4.2.1.1</ecNumber>
    </recommendedName>
</protein>
<dbReference type="Ensembl" id="ENSEBUT00000023442.1">
    <property type="protein sequence ID" value="ENSEBUP00000022866.1"/>
    <property type="gene ID" value="ENSEBUG00000014094.1"/>
</dbReference>
<dbReference type="GO" id="GO:0004089">
    <property type="term" value="F:carbonate dehydratase activity"/>
    <property type="evidence" value="ECO:0007669"/>
    <property type="project" value="UniProtKB-EC"/>
</dbReference>
<feature type="domain" description="Fibronectin type-III" evidence="8">
    <location>
        <begin position="311"/>
        <end position="413"/>
    </location>
</feature>
<accession>A0A8C4X030</accession>
<dbReference type="GO" id="GO:0008270">
    <property type="term" value="F:zinc ion binding"/>
    <property type="evidence" value="ECO:0007669"/>
    <property type="project" value="InterPro"/>
</dbReference>
<evidence type="ECO:0000313" key="10">
    <source>
        <dbReference type="Ensembl" id="ENSEBUP00000022866.1"/>
    </source>
</evidence>
<organism evidence="10 11">
    <name type="scientific">Eptatretus burgeri</name>
    <name type="common">Inshore hagfish</name>
    <dbReference type="NCBI Taxonomy" id="7764"/>
    <lineage>
        <taxon>Eukaryota</taxon>
        <taxon>Metazoa</taxon>
        <taxon>Chordata</taxon>
        <taxon>Craniata</taxon>
        <taxon>Vertebrata</taxon>
        <taxon>Cyclostomata</taxon>
        <taxon>Myxini</taxon>
        <taxon>Myxiniformes</taxon>
        <taxon>Myxinidae</taxon>
        <taxon>Eptatretinae</taxon>
        <taxon>Eptatretus</taxon>
    </lineage>
</organism>
<keyword evidence="11" id="KW-1185">Reference proteome</keyword>
<name>A0A8C4X030_EPTBU</name>
<dbReference type="Gene3D" id="3.10.200.10">
    <property type="entry name" value="Alpha carbonic anhydrase"/>
    <property type="match status" value="1"/>
</dbReference>
<dbReference type="GeneTree" id="ENSGT00940000167899"/>
<evidence type="ECO:0000313" key="11">
    <source>
        <dbReference type="Proteomes" id="UP000694388"/>
    </source>
</evidence>
<dbReference type="SUPFAM" id="SSF51069">
    <property type="entry name" value="Carbonic anhydrase"/>
    <property type="match status" value="1"/>
</dbReference>
<comment type="catalytic activity">
    <reaction evidence="6">
        <text>hydrogencarbonate + H(+) = CO2 + H2O</text>
        <dbReference type="Rhea" id="RHEA:10748"/>
        <dbReference type="ChEBI" id="CHEBI:15377"/>
        <dbReference type="ChEBI" id="CHEBI:15378"/>
        <dbReference type="ChEBI" id="CHEBI:16526"/>
        <dbReference type="ChEBI" id="CHEBI:17544"/>
        <dbReference type="EC" id="4.2.1.1"/>
    </reaction>
</comment>
<evidence type="ECO:0000256" key="1">
    <source>
        <dbReference type="ARBA" id="ARBA00010718"/>
    </source>
</evidence>
<dbReference type="InterPro" id="IPR036398">
    <property type="entry name" value="CA_dom_sf"/>
</dbReference>
<evidence type="ECO:0000259" key="9">
    <source>
        <dbReference type="PROSITE" id="PS51144"/>
    </source>
</evidence>
<dbReference type="InterPro" id="IPR036116">
    <property type="entry name" value="FN3_sf"/>
</dbReference>
<evidence type="ECO:0000256" key="5">
    <source>
        <dbReference type="ARBA" id="ARBA00023239"/>
    </source>
</evidence>
<proteinExistence type="inferred from homology"/>
<sequence length="627" mass="69434">MRSTTRPCVWAVLLCLHAAGVIGRSCLFDNAENNSSSSWTYTGERGSLYWPNTYPRCNGSQQSPIDINSTTAVPSAQHAKLHFYQWDEKTPEQPRMRNSGRAVEVDLNGDYFLSGGALSGRYRAVQMVFHWGRCNNTTGSEHHLDGRAFPLEMQVWLHSERILSFHDAVERGAGLAALSVLFQVRKEVNPDLNILLHGMPHISNQGMSTLLLPISPRRFLPKSLSRYYQYRGSLTTPPCTEGVDWTVFQEPLPISHKQLSLFCEILTDDCDDSSTTRKNILDNYRLVPGLFFGPVYRPLEPGESSLECSSRPGNVRVEMSTLGSSEIMILQISWKRPLEVTSVLIHGYTILYYDGKVQREHTVQGDQSTGARLEGLNLNKPYTIQVRAVCEGGWFGPLSIPIVHWPNVTTNTTTVAKLTHLNVENTTSLPLELTQAMTPTIENSQNFTSPAPAVETAATESMIETLPTSMLKENTSDHVFDQYLSPSITAATHSMDSFNSPTWAPNQTLVPLLTWYPSSRQPDGPDLNITGRDPPINTTEFASDYSTIAFEESSIADTNTEAVFNVSATSEQPLFPPAMISLVPTGHTALLNDTSSLESQNDTFTKGDVELSTIIPTEGFSTAVYLT</sequence>
<dbReference type="CDD" id="cd00063">
    <property type="entry name" value="FN3"/>
    <property type="match status" value="1"/>
</dbReference>
<dbReference type="InterPro" id="IPR013783">
    <property type="entry name" value="Ig-like_fold"/>
</dbReference>
<dbReference type="Gene3D" id="2.60.40.10">
    <property type="entry name" value="Immunoglobulins"/>
    <property type="match status" value="1"/>
</dbReference>
<dbReference type="PROSITE" id="PS50853">
    <property type="entry name" value="FN3"/>
    <property type="match status" value="1"/>
</dbReference>
<feature type="chain" id="PRO_5034159758" description="carbonic anhydrase" evidence="7">
    <location>
        <begin position="24"/>
        <end position="627"/>
    </location>
</feature>
<evidence type="ECO:0000256" key="6">
    <source>
        <dbReference type="ARBA" id="ARBA00048348"/>
    </source>
</evidence>
<evidence type="ECO:0000256" key="4">
    <source>
        <dbReference type="ARBA" id="ARBA00022833"/>
    </source>
</evidence>
<dbReference type="PROSITE" id="PS51144">
    <property type="entry name" value="ALPHA_CA_2"/>
    <property type="match status" value="1"/>
</dbReference>
<dbReference type="AlphaFoldDB" id="A0A8C4X030"/>
<comment type="similarity">
    <text evidence="1">Belongs to the alpha-carbonic anhydrase family.</text>
</comment>
<dbReference type="PANTHER" id="PTHR18952">
    <property type="entry name" value="CARBONIC ANHYDRASE"/>
    <property type="match status" value="1"/>
</dbReference>
<dbReference type="PANTHER" id="PTHR18952:SF265">
    <property type="entry name" value="CARBONIC ANHYDRASE"/>
    <property type="match status" value="1"/>
</dbReference>
<dbReference type="InterPro" id="IPR001148">
    <property type="entry name" value="CA_dom"/>
</dbReference>
<evidence type="ECO:0000256" key="7">
    <source>
        <dbReference type="SAM" id="SignalP"/>
    </source>
</evidence>